<keyword evidence="7 15" id="KW-0862">Zinc</keyword>
<evidence type="ECO:0000259" key="19">
    <source>
        <dbReference type="PROSITE" id="PS50002"/>
    </source>
</evidence>
<keyword evidence="21" id="KW-0648">Protein biosynthesis</keyword>
<keyword evidence="10" id="KW-0238">DNA-binding</keyword>
<dbReference type="InterPro" id="IPR001680">
    <property type="entry name" value="WD40_rpt"/>
</dbReference>
<dbReference type="SUPFAM" id="SSF50978">
    <property type="entry name" value="WD40 repeat-like"/>
    <property type="match status" value="1"/>
</dbReference>
<feature type="compositionally biased region" description="Gly residues" evidence="18">
    <location>
        <begin position="336"/>
        <end position="353"/>
    </location>
</feature>
<keyword evidence="13" id="KW-0539">Nucleus</keyword>
<dbReference type="PRINTS" id="PR00452">
    <property type="entry name" value="SH3DOMAIN"/>
</dbReference>
<dbReference type="SUPFAM" id="SSF46689">
    <property type="entry name" value="Homeodomain-like"/>
    <property type="match status" value="1"/>
</dbReference>
<evidence type="ECO:0000256" key="18">
    <source>
        <dbReference type="SAM" id="MobiDB-lite"/>
    </source>
</evidence>
<keyword evidence="9 15" id="KW-0440">LIM domain</keyword>
<keyword evidence="21" id="KW-0396">Initiation factor</keyword>
<dbReference type="GO" id="GO:0005669">
    <property type="term" value="C:transcription factor TFIID complex"/>
    <property type="evidence" value="ECO:0007669"/>
    <property type="project" value="TreeGrafter"/>
</dbReference>
<feature type="compositionally biased region" description="Low complexity" evidence="18">
    <location>
        <begin position="320"/>
        <end position="330"/>
    </location>
</feature>
<feature type="compositionally biased region" description="Basic and acidic residues" evidence="18">
    <location>
        <begin position="672"/>
        <end position="682"/>
    </location>
</feature>
<dbReference type="Gene3D" id="1.10.10.60">
    <property type="entry name" value="Homeodomain-like"/>
    <property type="match status" value="1"/>
</dbReference>
<keyword evidence="8" id="KW-0805">Transcription regulation</keyword>
<feature type="non-terminal residue" evidence="21">
    <location>
        <position position="1819"/>
    </location>
</feature>
<accession>A0A4S2KDU4</accession>
<dbReference type="InterPro" id="IPR019775">
    <property type="entry name" value="WD40_repeat_CS"/>
</dbReference>
<evidence type="ECO:0000256" key="15">
    <source>
        <dbReference type="PROSITE-ProRule" id="PRU00125"/>
    </source>
</evidence>
<feature type="region of interest" description="Disordered" evidence="18">
    <location>
        <begin position="303"/>
        <end position="358"/>
    </location>
</feature>
<dbReference type="InterPro" id="IPR018556">
    <property type="entry name" value="SPIN90/Ldb17_LRD"/>
</dbReference>
<dbReference type="InterPro" id="IPR006594">
    <property type="entry name" value="LisH"/>
</dbReference>
<dbReference type="PROSITE" id="PS50896">
    <property type="entry name" value="LISH"/>
    <property type="match status" value="1"/>
</dbReference>
<dbReference type="Pfam" id="PF04494">
    <property type="entry name" value="TFIID_NTD2"/>
    <property type="match status" value="1"/>
</dbReference>
<dbReference type="Gene3D" id="2.130.10.10">
    <property type="entry name" value="YVTN repeat-like/Quinoprotein amine dehydrogenase"/>
    <property type="match status" value="2"/>
</dbReference>
<evidence type="ECO:0000256" key="14">
    <source>
        <dbReference type="ARBA" id="ARBA00044130"/>
    </source>
</evidence>
<comment type="similarity">
    <text evidence="2">Belongs to the WD repeat TAF5 family.</text>
</comment>
<gene>
    <name evidence="21" type="ORF">DBV15_02743</name>
</gene>
<dbReference type="STRING" id="300112.A0A4S2KDU4"/>
<dbReference type="InterPro" id="IPR001452">
    <property type="entry name" value="SH3_domain"/>
</dbReference>
<dbReference type="Pfam" id="PF00018">
    <property type="entry name" value="SH3_1"/>
    <property type="match status" value="1"/>
</dbReference>
<evidence type="ECO:0000256" key="3">
    <source>
        <dbReference type="ARBA" id="ARBA00022443"/>
    </source>
</evidence>
<dbReference type="Pfam" id="PF09431">
    <property type="entry name" value="SPIN90_LRD"/>
    <property type="match status" value="1"/>
</dbReference>
<feature type="repeat" description="WD" evidence="17">
    <location>
        <begin position="972"/>
        <end position="1013"/>
    </location>
</feature>
<dbReference type="Pfam" id="PF00412">
    <property type="entry name" value="LIM"/>
    <property type="match status" value="2"/>
</dbReference>
<dbReference type="InterPro" id="IPR001356">
    <property type="entry name" value="HD"/>
</dbReference>
<dbReference type="Gene3D" id="2.30.30.40">
    <property type="entry name" value="SH3 Domains"/>
    <property type="match status" value="1"/>
</dbReference>
<evidence type="ECO:0000256" key="10">
    <source>
        <dbReference type="ARBA" id="ARBA00023125"/>
    </source>
</evidence>
<evidence type="ECO:0000256" key="4">
    <source>
        <dbReference type="ARBA" id="ARBA00022574"/>
    </source>
</evidence>
<dbReference type="PROSITE" id="PS00678">
    <property type="entry name" value="WD_REPEATS_1"/>
    <property type="match status" value="1"/>
</dbReference>
<dbReference type="Proteomes" id="UP000310200">
    <property type="component" value="Unassembled WGS sequence"/>
</dbReference>
<dbReference type="SMART" id="SM00389">
    <property type="entry name" value="HOX"/>
    <property type="match status" value="1"/>
</dbReference>
<dbReference type="CDD" id="cd08044">
    <property type="entry name" value="TAF5_NTD2"/>
    <property type="match status" value="1"/>
</dbReference>
<feature type="compositionally biased region" description="Low complexity" evidence="18">
    <location>
        <begin position="303"/>
        <end position="313"/>
    </location>
</feature>
<feature type="domain" description="LIM zinc-binding" evidence="20">
    <location>
        <begin position="227"/>
        <end position="289"/>
    </location>
</feature>
<comment type="caution">
    <text evidence="21">The sequence shown here is derived from an EMBL/GenBank/DDBJ whole genome shotgun (WGS) entry which is preliminary data.</text>
</comment>
<dbReference type="FunFam" id="1.10.10.60:FF:000041">
    <property type="entry name" value="insulin gene enhancer protein ISL-1"/>
    <property type="match status" value="1"/>
</dbReference>
<feature type="repeat" description="WD" evidence="17">
    <location>
        <begin position="804"/>
        <end position="839"/>
    </location>
</feature>
<dbReference type="InterPro" id="IPR007582">
    <property type="entry name" value="TFIID_NTD2"/>
</dbReference>
<dbReference type="FunFam" id="2.130.10.10:FF:000243">
    <property type="entry name" value="Transcription initiation factor TFIID subunit 5"/>
    <property type="match status" value="1"/>
</dbReference>
<evidence type="ECO:0000256" key="7">
    <source>
        <dbReference type="ARBA" id="ARBA00022833"/>
    </source>
</evidence>
<evidence type="ECO:0000256" key="9">
    <source>
        <dbReference type="ARBA" id="ARBA00023038"/>
    </source>
</evidence>
<dbReference type="InterPro" id="IPR015943">
    <property type="entry name" value="WD40/YVTN_repeat-like_dom_sf"/>
</dbReference>
<keyword evidence="5 15" id="KW-0479">Metal-binding</keyword>
<feature type="region of interest" description="Disordered" evidence="18">
    <location>
        <begin position="1264"/>
        <end position="1339"/>
    </location>
</feature>
<evidence type="ECO:0000256" key="1">
    <source>
        <dbReference type="ARBA" id="ARBA00004123"/>
    </source>
</evidence>
<dbReference type="PRINTS" id="PR00320">
    <property type="entry name" value="GPROTEINBRPT"/>
</dbReference>
<dbReference type="PROSITE" id="PS00478">
    <property type="entry name" value="LIM_DOMAIN_1"/>
    <property type="match status" value="1"/>
</dbReference>
<dbReference type="SMART" id="SM00326">
    <property type="entry name" value="SH3"/>
    <property type="match status" value="1"/>
</dbReference>
<dbReference type="PROSITE" id="PS50294">
    <property type="entry name" value="WD_REPEATS_REGION"/>
    <property type="match status" value="5"/>
</dbReference>
<name>A0A4S2KDU4_9HYME</name>
<feature type="domain" description="SH3" evidence="19">
    <location>
        <begin position="1094"/>
        <end position="1156"/>
    </location>
</feature>
<dbReference type="InterPro" id="IPR047244">
    <property type="entry name" value="ISL1/2-like_LIM1"/>
</dbReference>
<dbReference type="PROSITE" id="PS50002">
    <property type="entry name" value="SH3"/>
    <property type="match status" value="1"/>
</dbReference>
<feature type="repeat" description="WD" evidence="17">
    <location>
        <begin position="731"/>
        <end position="764"/>
    </location>
</feature>
<dbReference type="EMBL" id="QBLH01003027">
    <property type="protein sequence ID" value="TGZ45917.1"/>
    <property type="molecule type" value="Genomic_DNA"/>
</dbReference>
<dbReference type="Gene3D" id="1.25.40.500">
    <property type="entry name" value="TFIID subunit TAF5, NTD2 domain"/>
    <property type="match status" value="2"/>
</dbReference>
<keyword evidence="6" id="KW-0677">Repeat</keyword>
<dbReference type="CDD" id="cd09374">
    <property type="entry name" value="LIM2_Isl"/>
    <property type="match status" value="1"/>
</dbReference>
<feature type="region of interest" description="Disordered" evidence="18">
    <location>
        <begin position="645"/>
        <end position="696"/>
    </location>
</feature>
<dbReference type="GO" id="GO:0006367">
    <property type="term" value="P:transcription initiation at RNA polymerase II promoter"/>
    <property type="evidence" value="ECO:0007669"/>
    <property type="project" value="TreeGrafter"/>
</dbReference>
<feature type="compositionally biased region" description="Polar residues" evidence="18">
    <location>
        <begin position="1279"/>
        <end position="1290"/>
    </location>
</feature>
<evidence type="ECO:0000256" key="17">
    <source>
        <dbReference type="PROSITE-ProRule" id="PRU00221"/>
    </source>
</evidence>
<organism evidence="21 22">
    <name type="scientific">Temnothorax longispinosus</name>
    <dbReference type="NCBI Taxonomy" id="300112"/>
    <lineage>
        <taxon>Eukaryota</taxon>
        <taxon>Metazoa</taxon>
        <taxon>Ecdysozoa</taxon>
        <taxon>Arthropoda</taxon>
        <taxon>Hexapoda</taxon>
        <taxon>Insecta</taxon>
        <taxon>Pterygota</taxon>
        <taxon>Neoptera</taxon>
        <taxon>Endopterygota</taxon>
        <taxon>Hymenoptera</taxon>
        <taxon>Apocrita</taxon>
        <taxon>Aculeata</taxon>
        <taxon>Formicoidea</taxon>
        <taxon>Formicidae</taxon>
        <taxon>Myrmicinae</taxon>
        <taxon>Temnothorax</taxon>
    </lineage>
</organism>
<evidence type="ECO:0000256" key="5">
    <source>
        <dbReference type="ARBA" id="ARBA00022723"/>
    </source>
</evidence>
<dbReference type="InterPro" id="IPR020472">
    <property type="entry name" value="WD40_PAC1"/>
</dbReference>
<comment type="subcellular location">
    <subcellularLocation>
        <location evidence="1">Nucleus</location>
    </subcellularLocation>
</comment>
<dbReference type="InterPro" id="IPR009057">
    <property type="entry name" value="Homeodomain-like_sf"/>
</dbReference>
<sequence length="1819" mass="205759">MEAGERGTEERSICSGMHSALIALSASRIYTLLRAEPLKKPSFTLPLHETYPCPASRAAFPIVKSRNFEARCALPVAKMDDLLTLDIAEKRFFDSEWRRHAGRKFHEFKGYGRWSAYEGFKIARKPSREVRRSGRAAEIGAAGVMQRVGAAGGPGPIGFQGPPRSLKISPVNIQDEPADPTQTPNLEWHAACLKCAECQQFLDEKCTCFVRDGKTYCKRDYVRLFGTKCDKCSQCFSKNDYVMRAKTKIYHVECFRCSACMRRLETGDEFALRQDGLFCRHDHDALEGGKHCTGVVGIPGSENNNNASLTNNNHHLHPNDGSMSDSGSESGSHKAGVGGVRGSGGHKSGGGSDGKPTRVRTVLNEKQLHTLRTCYAANPRPDALMKEQLVEMTGLSPRVIRDGRKLGFGGMHGIPMVASSPVRHESPIGMTPLEIIVNMDNEKSTMIAVLQLLKKYNFKGTEELFRKEANLTDVSIDDAQQSDSDVTSVLSAYKSEGDPAQYEKAYSELKKFVEGALDIYKAKQLMEKFSGNLEEYYQDDLKRLSNVTKREQMAGNELTDTFKSNQFIIRMSRDTLSILKRHLQEKKYSVLLNIIQEHLYFDMYEGVARNKQQIEATSGALVGEATRQDNKAKVFYGLLKEPDIQPPAEEEEKCDDTGGGDGDKPKKKKVKKDPLFSKKTKSDPNAPPVGRMPLPNLKDADKLEKIKALREASKRVVLGPDTLPSICFYTMLNTTYTITAAEIAEDSSLLATGFSDSGIKVWSLLPQKLRMMKTGEQLQDITREAEDVLVRMMDERTSETVRHLYGHSGPIYSLSFSPDRNLLLSSSEDTTIRLWSLHTWTCVVCYKGHLFPVWCVRFSPHGYYFASASNDKTARLWATDSHQPLRIFAGHYSDVDVIQFHPNSNYVASGSSDMTVRLWDCVTGSQVRLMTGHKEPIFSLVFSIEGRFLASAGADHRVLMWDLAHGHLVAALSGHTANIHCLSFSRDGNILVSGSLDYTLKLWDFTKLAEEMSLEDVNVSHNPDVKTNSESYLLRTFPTKNTSVLALHFSQFKFLYKEIESLRCIIKVINKFFTIIIPTVNKYNTFNFPWRAADSYEMVKALYDFKATFAKTLSFREGEFFILLQRNVKQKNWWQVVNRGGRLGYIPSNYITSVKAQPQFLIDFLEDCILTLETEIKKDGDSVQPDKQDLLAKLVERKKQVELIKKSKRQAPKPPELDCGIVPKETHSVTACDNTEADVRSAPSNASYATAQTTLRGNNTDHVETNAQCQRPNGDEQRVQSLPRQSSSDIVQKIQLPPITEVRKSSSQGSIQNVSSSSSIKSNSPAKTSSPTKSNSLQAINSRSAYQLLDQVRKNTQLSHEMSKVAVTVVVSSLRQLLPETVSHYLDALLHQLQTPLTVSKMSIEETYDANRLKIIFTELTSCKEDSQQRSWMLYEDESIIVEYIKELTEILTNADVNVSRYVLRQDRYNGVTILVQYYQMETRWTIRQLLLQSFGVMCSLDPVVLTIMLNSILPMELARDMKSNPRNVLRLNYSSLLLTMIFSMGEPMPVTHLEQLGTDFISFLLDLIETPPDTDLEDQIPDLFINLILSYNLQFTTSENIVLNALRERTPPHSVLKLFVDLFSNDAIASLFYTNDVKVLIDIILRQLFDMFPGDKVLHYAVTKKTHIGPIKNVLDVYLIYIFNMQKQRRQYLELCRRVLRTSNYNEHRHRSGDLLKCFTRIFCEETAESHEDQQVVREISNEFPHLFRISKSSSPIIQDNYSPVIISINSEKEKKHIFAANVPFVYTLLYFKLIRNLDTINFLLSQTHNNVTKPYFV</sequence>
<dbReference type="PANTHER" id="PTHR19879">
    <property type="entry name" value="TRANSCRIPTION INITIATION FACTOR TFIID"/>
    <property type="match status" value="1"/>
</dbReference>
<feature type="repeat" description="WD" evidence="17">
    <location>
        <begin position="888"/>
        <end position="929"/>
    </location>
</feature>
<evidence type="ECO:0000256" key="12">
    <source>
        <dbReference type="ARBA" id="ARBA00023163"/>
    </source>
</evidence>
<keyword evidence="11" id="KW-0371">Homeobox</keyword>
<feature type="repeat" description="WD" evidence="17">
    <location>
        <begin position="846"/>
        <end position="887"/>
    </location>
</feature>
<evidence type="ECO:0000256" key="16">
    <source>
        <dbReference type="PROSITE-ProRule" id="PRU00192"/>
    </source>
</evidence>
<dbReference type="PROSITE" id="PS50023">
    <property type="entry name" value="LIM_DOMAIN_2"/>
    <property type="match status" value="1"/>
</dbReference>
<evidence type="ECO:0000259" key="20">
    <source>
        <dbReference type="PROSITE" id="PS50023"/>
    </source>
</evidence>
<feature type="repeat" description="WD" evidence="17">
    <location>
        <begin position="930"/>
        <end position="971"/>
    </location>
</feature>
<dbReference type="InterPro" id="IPR036028">
    <property type="entry name" value="SH3-like_dom_sf"/>
</dbReference>
<reference evidence="21 22" key="1">
    <citation type="journal article" date="2019" name="Philos. Trans. R. Soc. Lond., B, Biol. Sci.">
        <title>Ant behaviour and brain gene expression of defending hosts depend on the ecological success of the intruding social parasite.</title>
        <authorList>
            <person name="Kaur R."/>
            <person name="Stoldt M."/>
            <person name="Jongepier E."/>
            <person name="Feldmeyer B."/>
            <person name="Menzel F."/>
            <person name="Bornberg-Bauer E."/>
            <person name="Foitzik S."/>
        </authorList>
    </citation>
    <scope>NUCLEOTIDE SEQUENCE [LARGE SCALE GENOMIC DNA]</scope>
    <source>
        <tissue evidence="21">Whole body</tissue>
    </source>
</reference>
<dbReference type="InterPro" id="IPR001781">
    <property type="entry name" value="Znf_LIM"/>
</dbReference>
<dbReference type="SMART" id="SM00132">
    <property type="entry name" value="LIM"/>
    <property type="match status" value="2"/>
</dbReference>
<dbReference type="GO" id="GO:0016251">
    <property type="term" value="F:RNA polymerase II general transcription initiation factor activity"/>
    <property type="evidence" value="ECO:0007669"/>
    <property type="project" value="TreeGrafter"/>
</dbReference>
<evidence type="ECO:0000313" key="21">
    <source>
        <dbReference type="EMBL" id="TGZ45917.1"/>
    </source>
</evidence>
<dbReference type="InterPro" id="IPR035514">
    <property type="entry name" value="SPIN90_SH3"/>
</dbReference>
<dbReference type="FunFam" id="2.10.110.10:FF:000056">
    <property type="entry name" value="insulin gene enhancer protein ISL-1"/>
    <property type="match status" value="1"/>
</dbReference>
<keyword evidence="22" id="KW-1185">Reference proteome</keyword>
<dbReference type="InterPro" id="IPR036322">
    <property type="entry name" value="WD40_repeat_dom_sf"/>
</dbReference>
<dbReference type="PANTHER" id="PTHR19879:SF1">
    <property type="entry name" value="CANNONBALL-RELATED"/>
    <property type="match status" value="1"/>
</dbReference>
<proteinExistence type="inferred from homology"/>
<dbReference type="CDD" id="cd00200">
    <property type="entry name" value="WD40"/>
    <property type="match status" value="1"/>
</dbReference>
<dbReference type="SUPFAM" id="SSF160897">
    <property type="entry name" value="Taf5 N-terminal domain-like"/>
    <property type="match status" value="1"/>
</dbReference>
<dbReference type="SUPFAM" id="SSF57716">
    <property type="entry name" value="Glucocorticoid receptor-like (DNA-binding domain)"/>
    <property type="match status" value="1"/>
</dbReference>
<protein>
    <recommendedName>
        <fullName evidence="14">Transcription initiation factor TFIID subunit 5</fullName>
    </recommendedName>
</protein>
<evidence type="ECO:0000313" key="22">
    <source>
        <dbReference type="Proteomes" id="UP000310200"/>
    </source>
</evidence>
<evidence type="ECO:0000256" key="13">
    <source>
        <dbReference type="ARBA" id="ARBA00023242"/>
    </source>
</evidence>
<dbReference type="PROSITE" id="PS50082">
    <property type="entry name" value="WD_REPEATS_2"/>
    <property type="match status" value="6"/>
</dbReference>
<keyword evidence="12" id="KW-0804">Transcription</keyword>
<evidence type="ECO:0000256" key="8">
    <source>
        <dbReference type="ARBA" id="ARBA00023015"/>
    </source>
</evidence>
<keyword evidence="4 17" id="KW-0853">WD repeat</keyword>
<dbReference type="CDD" id="cd09366">
    <property type="entry name" value="LIM1_Isl"/>
    <property type="match status" value="1"/>
</dbReference>
<evidence type="ECO:0000256" key="2">
    <source>
        <dbReference type="ARBA" id="ARBA00009435"/>
    </source>
</evidence>
<feature type="compositionally biased region" description="Low complexity" evidence="18">
    <location>
        <begin position="1305"/>
        <end position="1330"/>
    </location>
</feature>
<dbReference type="SUPFAM" id="SSF50044">
    <property type="entry name" value="SH3-domain"/>
    <property type="match status" value="1"/>
</dbReference>
<dbReference type="Gene3D" id="2.10.110.10">
    <property type="entry name" value="Cysteine Rich Protein"/>
    <property type="match status" value="2"/>
</dbReference>
<dbReference type="SMART" id="SM00320">
    <property type="entry name" value="WD40"/>
    <property type="match status" value="6"/>
</dbReference>
<dbReference type="GO" id="GO:0003677">
    <property type="term" value="F:DNA binding"/>
    <property type="evidence" value="ECO:0007669"/>
    <property type="project" value="UniProtKB-KW"/>
</dbReference>
<dbReference type="GO" id="GO:0003743">
    <property type="term" value="F:translation initiation factor activity"/>
    <property type="evidence" value="ECO:0007669"/>
    <property type="project" value="UniProtKB-KW"/>
</dbReference>
<evidence type="ECO:0000256" key="11">
    <source>
        <dbReference type="ARBA" id="ARBA00023155"/>
    </source>
</evidence>
<keyword evidence="3 16" id="KW-0728">SH3 domain</keyword>
<evidence type="ECO:0000256" key="6">
    <source>
        <dbReference type="ARBA" id="ARBA00022737"/>
    </source>
</evidence>
<dbReference type="InterPro" id="IPR037264">
    <property type="entry name" value="TFIID_NTD2_sf"/>
</dbReference>
<dbReference type="Pfam" id="PF00400">
    <property type="entry name" value="WD40"/>
    <property type="match status" value="5"/>
</dbReference>
<dbReference type="CDD" id="cd11849">
    <property type="entry name" value="SH3_SPIN90"/>
    <property type="match status" value="1"/>
</dbReference>
<dbReference type="GO" id="GO:0046872">
    <property type="term" value="F:metal ion binding"/>
    <property type="evidence" value="ECO:0007669"/>
    <property type="project" value="UniProtKB-KW"/>
</dbReference>